<evidence type="ECO:0000256" key="1">
    <source>
        <dbReference type="ARBA" id="ARBA00022801"/>
    </source>
</evidence>
<reference evidence="4 5" key="1">
    <citation type="submission" date="2023-04" db="EMBL/GenBank/DDBJ databases">
        <title>Forest soil microbial communities from Buena Vista Peninsula, Colon Province, Panama.</title>
        <authorList>
            <person name="Bouskill N."/>
        </authorList>
    </citation>
    <scope>NUCLEOTIDE SEQUENCE [LARGE SCALE GENOMIC DNA]</scope>
    <source>
        <strain evidence="4 5">GGS1</strain>
    </source>
</reference>
<dbReference type="RefSeq" id="WP_280875312.1">
    <property type="nucleotide sequence ID" value="NZ_JARXVH010000002.1"/>
</dbReference>
<sequence>MAGTPPGAALAAAVALAARARKGPQIRYLYLGYPVLDDRLETDSARAVTDPKLFNRQGAAAGWELYLQENDPEAGYAVPARAKDLRDLPPTYIMVSAVDPARDEALEFASRLSAAGNSVELHLVPGVPHMFDVLAPRCGRDAGPWKPGRRRSPTASGPQGTRCRDGGRRT</sequence>
<proteinExistence type="predicted"/>
<dbReference type="InterPro" id="IPR050300">
    <property type="entry name" value="GDXG_lipolytic_enzyme"/>
</dbReference>
<evidence type="ECO:0000313" key="4">
    <source>
        <dbReference type="EMBL" id="MDH6214259.1"/>
    </source>
</evidence>
<accession>A0ABT6LFW1</accession>
<feature type="region of interest" description="Disordered" evidence="2">
    <location>
        <begin position="141"/>
        <end position="170"/>
    </location>
</feature>
<evidence type="ECO:0000256" key="2">
    <source>
        <dbReference type="SAM" id="MobiDB-lite"/>
    </source>
</evidence>
<dbReference type="PANTHER" id="PTHR48081:SF8">
    <property type="entry name" value="ALPHA_BETA HYDROLASE FOLD-3 DOMAIN-CONTAINING PROTEIN-RELATED"/>
    <property type="match status" value="1"/>
</dbReference>
<dbReference type="InterPro" id="IPR013094">
    <property type="entry name" value="AB_hydrolase_3"/>
</dbReference>
<keyword evidence="1" id="KW-0378">Hydrolase</keyword>
<dbReference type="PANTHER" id="PTHR48081">
    <property type="entry name" value="AB HYDROLASE SUPERFAMILY PROTEIN C4A8.06C"/>
    <property type="match status" value="1"/>
</dbReference>
<dbReference type="Pfam" id="PF07859">
    <property type="entry name" value="Abhydrolase_3"/>
    <property type="match status" value="1"/>
</dbReference>
<name>A0ABT6LFW1_9ACTN</name>
<organism evidence="4 5">
    <name type="scientific">Streptomyces pseudovenezuelae</name>
    <dbReference type="NCBI Taxonomy" id="67350"/>
    <lineage>
        <taxon>Bacteria</taxon>
        <taxon>Bacillati</taxon>
        <taxon>Actinomycetota</taxon>
        <taxon>Actinomycetes</taxon>
        <taxon>Kitasatosporales</taxon>
        <taxon>Streptomycetaceae</taxon>
        <taxon>Streptomyces</taxon>
        <taxon>Streptomyces aurantiacus group</taxon>
    </lineage>
</organism>
<dbReference type="Gene3D" id="3.40.50.1820">
    <property type="entry name" value="alpha/beta hydrolase"/>
    <property type="match status" value="1"/>
</dbReference>
<dbReference type="InterPro" id="IPR029058">
    <property type="entry name" value="AB_hydrolase_fold"/>
</dbReference>
<keyword evidence="5" id="KW-1185">Reference proteome</keyword>
<protein>
    <submittedName>
        <fullName evidence="4">Acetyl esterase/lipase</fullName>
    </submittedName>
</protein>
<feature type="domain" description="Alpha/beta hydrolase fold-3" evidence="3">
    <location>
        <begin position="2"/>
        <end position="131"/>
    </location>
</feature>
<dbReference type="SUPFAM" id="SSF53474">
    <property type="entry name" value="alpha/beta-Hydrolases"/>
    <property type="match status" value="1"/>
</dbReference>
<comment type="caution">
    <text evidence="4">The sequence shown here is derived from an EMBL/GenBank/DDBJ whole genome shotgun (WGS) entry which is preliminary data.</text>
</comment>
<evidence type="ECO:0000313" key="5">
    <source>
        <dbReference type="Proteomes" id="UP001160499"/>
    </source>
</evidence>
<dbReference type="Proteomes" id="UP001160499">
    <property type="component" value="Unassembled WGS sequence"/>
</dbReference>
<gene>
    <name evidence="4" type="ORF">M2283_001542</name>
</gene>
<evidence type="ECO:0000259" key="3">
    <source>
        <dbReference type="Pfam" id="PF07859"/>
    </source>
</evidence>
<dbReference type="EMBL" id="JARXVH010000002">
    <property type="protein sequence ID" value="MDH6214259.1"/>
    <property type="molecule type" value="Genomic_DNA"/>
</dbReference>